<comment type="caution">
    <text evidence="1">The sequence shown here is derived from an EMBL/GenBank/DDBJ whole genome shotgun (WGS) entry which is preliminary data.</text>
</comment>
<evidence type="ECO:0000313" key="2">
    <source>
        <dbReference type="Proteomes" id="UP001432322"/>
    </source>
</evidence>
<reference evidence="1" key="1">
    <citation type="submission" date="2023-10" db="EMBL/GenBank/DDBJ databases">
        <title>Genome assembly of Pristionchus species.</title>
        <authorList>
            <person name="Yoshida K."/>
            <person name="Sommer R.J."/>
        </authorList>
    </citation>
    <scope>NUCLEOTIDE SEQUENCE</scope>
    <source>
        <strain evidence="1">RS5133</strain>
    </source>
</reference>
<evidence type="ECO:0000313" key="1">
    <source>
        <dbReference type="EMBL" id="GMT34491.1"/>
    </source>
</evidence>
<dbReference type="AlphaFoldDB" id="A0AAV5WTX2"/>
<sequence>LMEKLTAVEAANTGLGQRISDLECSETSLRDSIGFCQTISSSTYEQVESIKNALDKIWNQMEIDRKASSATRSELDTVQKDLNDVKGAIEKDRADCMKRVAESKEKLINEMKSMEVGRGENGEV</sequence>
<dbReference type="Proteomes" id="UP001432322">
    <property type="component" value="Unassembled WGS sequence"/>
</dbReference>
<feature type="non-terminal residue" evidence="1">
    <location>
        <position position="124"/>
    </location>
</feature>
<gene>
    <name evidence="1" type="ORF">PFISCL1PPCAC_25788</name>
</gene>
<protein>
    <submittedName>
        <fullName evidence="1">Uncharacterized protein</fullName>
    </submittedName>
</protein>
<keyword evidence="2" id="KW-1185">Reference proteome</keyword>
<accession>A0AAV5WTX2</accession>
<organism evidence="1 2">
    <name type="scientific">Pristionchus fissidentatus</name>
    <dbReference type="NCBI Taxonomy" id="1538716"/>
    <lineage>
        <taxon>Eukaryota</taxon>
        <taxon>Metazoa</taxon>
        <taxon>Ecdysozoa</taxon>
        <taxon>Nematoda</taxon>
        <taxon>Chromadorea</taxon>
        <taxon>Rhabditida</taxon>
        <taxon>Rhabditina</taxon>
        <taxon>Diplogasteromorpha</taxon>
        <taxon>Diplogasteroidea</taxon>
        <taxon>Neodiplogasteridae</taxon>
        <taxon>Pristionchus</taxon>
    </lineage>
</organism>
<proteinExistence type="predicted"/>
<feature type="non-terminal residue" evidence="1">
    <location>
        <position position="1"/>
    </location>
</feature>
<dbReference type="EMBL" id="BTSY01000006">
    <property type="protein sequence ID" value="GMT34491.1"/>
    <property type="molecule type" value="Genomic_DNA"/>
</dbReference>
<name>A0AAV5WTX2_9BILA</name>